<proteinExistence type="predicted"/>
<sequence>MARVTVQSIADQLGLSKFAVSRALSGHSGVSATTRAAVVELAERLGYNPRSRPQAKKTSIEIIYHDPDVMYRNLWTEVQAGAQIEATQREVNAAVRLTDDPAVIAELGRTADGFMLLGPHDDIILEAARNTGRPCIRVGDPLPPLDVMDYVSGVDEEGASAVAQYLLAEGHRSFVYVHGKLGFPRRMARYRSFLEVIEGHEGVGVRELVLSDDSAPGEFSEALVALHRDGVRPTGFFCGSDYVAVTVLTELLRMGIHVPEQASVVGYADYVVAQHTSPALTTVRVPFRQMGAVAMRQLLGRIGGTGINNDLPPQRIGLVPKLILRGSSGRAP</sequence>
<dbReference type="RefSeq" id="WP_035082242.1">
    <property type="nucleotide sequence ID" value="NZ_JQGC01000007.1"/>
</dbReference>
<accession>A0A087M2R5</accession>
<dbReference type="GO" id="GO:0003700">
    <property type="term" value="F:DNA-binding transcription factor activity"/>
    <property type="evidence" value="ECO:0007669"/>
    <property type="project" value="TreeGrafter"/>
</dbReference>
<dbReference type="SUPFAM" id="SSF53822">
    <property type="entry name" value="Periplasmic binding protein-like I"/>
    <property type="match status" value="1"/>
</dbReference>
<dbReference type="CDD" id="cd06267">
    <property type="entry name" value="PBP1_LacI_sugar_binding-like"/>
    <property type="match status" value="1"/>
</dbReference>
<dbReference type="PROSITE" id="PS50932">
    <property type="entry name" value="HTH_LACI_2"/>
    <property type="match status" value="1"/>
</dbReference>
<keyword evidence="3" id="KW-0804">Transcription</keyword>
<dbReference type="Pfam" id="PF13377">
    <property type="entry name" value="Peripla_BP_3"/>
    <property type="match status" value="1"/>
</dbReference>
<dbReference type="PANTHER" id="PTHR30146:SF109">
    <property type="entry name" value="HTH-TYPE TRANSCRIPTIONAL REGULATOR GALS"/>
    <property type="match status" value="1"/>
</dbReference>
<evidence type="ECO:0000259" key="4">
    <source>
        <dbReference type="PROSITE" id="PS50932"/>
    </source>
</evidence>
<dbReference type="PANTHER" id="PTHR30146">
    <property type="entry name" value="LACI-RELATED TRANSCRIPTIONAL REPRESSOR"/>
    <property type="match status" value="1"/>
</dbReference>
<dbReference type="EMBL" id="JQGC01000007">
    <property type="protein sequence ID" value="KFL31168.1"/>
    <property type="molecule type" value="Genomic_DNA"/>
</dbReference>
<evidence type="ECO:0000313" key="6">
    <source>
        <dbReference type="Proteomes" id="UP000028981"/>
    </source>
</evidence>
<name>A0A087M2R5_9HYPH</name>
<evidence type="ECO:0000256" key="1">
    <source>
        <dbReference type="ARBA" id="ARBA00023015"/>
    </source>
</evidence>
<dbReference type="OrthoDB" id="7325800at2"/>
<keyword evidence="6" id="KW-1185">Reference proteome</keyword>
<dbReference type="GO" id="GO:0000976">
    <property type="term" value="F:transcription cis-regulatory region binding"/>
    <property type="evidence" value="ECO:0007669"/>
    <property type="project" value="TreeGrafter"/>
</dbReference>
<evidence type="ECO:0000256" key="2">
    <source>
        <dbReference type="ARBA" id="ARBA00023125"/>
    </source>
</evidence>
<protein>
    <recommendedName>
        <fullName evidence="4">HTH lacI-type domain-containing protein</fullName>
    </recommendedName>
</protein>
<dbReference type="InterPro" id="IPR046335">
    <property type="entry name" value="LacI/GalR-like_sensor"/>
</dbReference>
<dbReference type="AlphaFoldDB" id="A0A087M2R5"/>
<dbReference type="STRING" id="46914.JP75_09730"/>
<dbReference type="InterPro" id="IPR010982">
    <property type="entry name" value="Lambda_DNA-bd_dom_sf"/>
</dbReference>
<dbReference type="Gene3D" id="1.10.260.40">
    <property type="entry name" value="lambda repressor-like DNA-binding domains"/>
    <property type="match status" value="1"/>
</dbReference>
<dbReference type="InterPro" id="IPR000843">
    <property type="entry name" value="HTH_LacI"/>
</dbReference>
<feature type="domain" description="HTH lacI-type" evidence="4">
    <location>
        <begin position="4"/>
        <end position="58"/>
    </location>
</feature>
<evidence type="ECO:0000313" key="5">
    <source>
        <dbReference type="EMBL" id="KFL31168.1"/>
    </source>
</evidence>
<dbReference type="Proteomes" id="UP000028981">
    <property type="component" value="Unassembled WGS sequence"/>
</dbReference>
<keyword evidence="2" id="KW-0238">DNA-binding</keyword>
<dbReference type="InterPro" id="IPR028082">
    <property type="entry name" value="Peripla_BP_I"/>
</dbReference>
<gene>
    <name evidence="5" type="ORF">JP75_09730</name>
</gene>
<keyword evidence="1" id="KW-0805">Transcription regulation</keyword>
<evidence type="ECO:0000256" key="3">
    <source>
        <dbReference type="ARBA" id="ARBA00023163"/>
    </source>
</evidence>
<dbReference type="SUPFAM" id="SSF47413">
    <property type="entry name" value="lambda repressor-like DNA-binding domains"/>
    <property type="match status" value="1"/>
</dbReference>
<dbReference type="CDD" id="cd01392">
    <property type="entry name" value="HTH_LacI"/>
    <property type="match status" value="1"/>
</dbReference>
<dbReference type="SMART" id="SM00354">
    <property type="entry name" value="HTH_LACI"/>
    <property type="match status" value="1"/>
</dbReference>
<dbReference type="Gene3D" id="3.40.50.2300">
    <property type="match status" value="2"/>
</dbReference>
<dbReference type="Pfam" id="PF00356">
    <property type="entry name" value="LacI"/>
    <property type="match status" value="1"/>
</dbReference>
<reference evidence="5 6" key="1">
    <citation type="submission" date="2014-08" db="EMBL/GenBank/DDBJ databases">
        <authorList>
            <person name="Hassan Y.I."/>
            <person name="Lepp D."/>
            <person name="Zhou T."/>
        </authorList>
    </citation>
    <scope>NUCLEOTIDE SEQUENCE [LARGE SCALE GENOMIC DNA]</scope>
    <source>
        <strain evidence="5 6">IFO13584</strain>
    </source>
</reference>
<organism evidence="5 6">
    <name type="scientific">Devosia riboflavina</name>
    <dbReference type="NCBI Taxonomy" id="46914"/>
    <lineage>
        <taxon>Bacteria</taxon>
        <taxon>Pseudomonadati</taxon>
        <taxon>Pseudomonadota</taxon>
        <taxon>Alphaproteobacteria</taxon>
        <taxon>Hyphomicrobiales</taxon>
        <taxon>Devosiaceae</taxon>
        <taxon>Devosia</taxon>
    </lineage>
</organism>
<comment type="caution">
    <text evidence="5">The sequence shown here is derived from an EMBL/GenBank/DDBJ whole genome shotgun (WGS) entry which is preliminary data.</text>
</comment>